<dbReference type="PROSITE" id="PS50011">
    <property type="entry name" value="PROTEIN_KINASE_DOM"/>
    <property type="match status" value="1"/>
</dbReference>
<evidence type="ECO:0000313" key="3">
    <source>
        <dbReference type="EMBL" id="ANZ73589.1"/>
    </source>
</evidence>
<evidence type="ECO:0000313" key="4">
    <source>
        <dbReference type="Proteomes" id="UP000094565"/>
    </source>
</evidence>
<dbReference type="Pfam" id="PF00069">
    <property type="entry name" value="Pkinase"/>
    <property type="match status" value="2"/>
</dbReference>
<dbReference type="OrthoDB" id="4062651at2759"/>
<feature type="region of interest" description="Disordered" evidence="1">
    <location>
        <begin position="603"/>
        <end position="625"/>
    </location>
</feature>
<dbReference type="SMART" id="SM00220">
    <property type="entry name" value="S_TKc"/>
    <property type="match status" value="1"/>
</dbReference>
<protein>
    <submittedName>
        <fullName evidence="3">BA75_00748T0</fullName>
    </submittedName>
</protein>
<dbReference type="Proteomes" id="UP000094565">
    <property type="component" value="Chromosome 1"/>
</dbReference>
<dbReference type="InterPro" id="IPR011009">
    <property type="entry name" value="Kinase-like_dom_sf"/>
</dbReference>
<evidence type="ECO:0000259" key="2">
    <source>
        <dbReference type="PROSITE" id="PS50011"/>
    </source>
</evidence>
<dbReference type="SUPFAM" id="SSF56112">
    <property type="entry name" value="Protein kinase-like (PK-like)"/>
    <property type="match status" value="1"/>
</dbReference>
<evidence type="ECO:0000256" key="1">
    <source>
        <dbReference type="SAM" id="MobiDB-lite"/>
    </source>
</evidence>
<organism evidence="3 4">
    <name type="scientific">Komagataella pastoris</name>
    <name type="common">Yeast</name>
    <name type="synonym">Pichia pastoris</name>
    <dbReference type="NCBI Taxonomy" id="4922"/>
    <lineage>
        <taxon>Eukaryota</taxon>
        <taxon>Fungi</taxon>
        <taxon>Dikarya</taxon>
        <taxon>Ascomycota</taxon>
        <taxon>Saccharomycotina</taxon>
        <taxon>Pichiomycetes</taxon>
        <taxon>Pichiales</taxon>
        <taxon>Pichiaceae</taxon>
        <taxon>Komagataella</taxon>
    </lineage>
</organism>
<dbReference type="PANTHER" id="PTHR24348">
    <property type="entry name" value="SERINE/THREONINE-PROTEIN KINASE UNC-51-RELATED"/>
    <property type="match status" value="1"/>
</dbReference>
<dbReference type="InterPro" id="IPR008271">
    <property type="entry name" value="Ser/Thr_kinase_AS"/>
</dbReference>
<accession>A0A1B2J6H8</accession>
<dbReference type="GO" id="GO:0004674">
    <property type="term" value="F:protein serine/threonine kinase activity"/>
    <property type="evidence" value="ECO:0007669"/>
    <property type="project" value="InterPro"/>
</dbReference>
<dbReference type="InterPro" id="IPR045269">
    <property type="entry name" value="Atg1-like"/>
</dbReference>
<dbReference type="GO" id="GO:0005737">
    <property type="term" value="C:cytoplasm"/>
    <property type="evidence" value="ECO:0007669"/>
    <property type="project" value="TreeGrafter"/>
</dbReference>
<dbReference type="Gene3D" id="1.10.510.10">
    <property type="entry name" value="Transferase(Phosphotransferase) domain 1"/>
    <property type="match status" value="2"/>
</dbReference>
<dbReference type="InterPro" id="IPR000719">
    <property type="entry name" value="Prot_kinase_dom"/>
</dbReference>
<dbReference type="AlphaFoldDB" id="A0A1B2J6H8"/>
<feature type="domain" description="Protein kinase" evidence="2">
    <location>
        <begin position="341"/>
        <end position="750"/>
    </location>
</feature>
<dbReference type="EMBL" id="CP014584">
    <property type="protein sequence ID" value="ANZ73589.1"/>
    <property type="molecule type" value="Genomic_DNA"/>
</dbReference>
<dbReference type="PROSITE" id="PS00108">
    <property type="entry name" value="PROTEIN_KINASE_ST"/>
    <property type="match status" value="1"/>
</dbReference>
<proteinExistence type="predicted"/>
<dbReference type="GO" id="GO:0005524">
    <property type="term" value="F:ATP binding"/>
    <property type="evidence" value="ECO:0007669"/>
    <property type="project" value="InterPro"/>
</dbReference>
<name>A0A1B2J6H8_PICPA</name>
<feature type="compositionally biased region" description="Polar residues" evidence="1">
    <location>
        <begin position="604"/>
        <end position="622"/>
    </location>
</feature>
<dbReference type="PANTHER" id="PTHR24348:SF68">
    <property type="entry name" value="SERINE_THREONINE-PROTEIN KINASE ATG1C"/>
    <property type="match status" value="1"/>
</dbReference>
<keyword evidence="4" id="KW-1185">Reference proteome</keyword>
<dbReference type="GO" id="GO:0010506">
    <property type="term" value="P:regulation of autophagy"/>
    <property type="evidence" value="ECO:0007669"/>
    <property type="project" value="InterPro"/>
</dbReference>
<gene>
    <name evidence="3" type="primary">NNK1</name>
    <name evidence="3" type="ORF">ATY40_BA7500748</name>
</gene>
<reference evidence="3 4" key="1">
    <citation type="submission" date="2016-02" db="EMBL/GenBank/DDBJ databases">
        <title>Comparative genomic and transcriptomic foundation for Pichia pastoris.</title>
        <authorList>
            <person name="Love K.R."/>
            <person name="Shah K.A."/>
            <person name="Whittaker C.A."/>
            <person name="Wu J."/>
            <person name="Bartlett M.C."/>
            <person name="Ma D."/>
            <person name="Leeson R.L."/>
            <person name="Priest M."/>
            <person name="Young S.K."/>
            <person name="Love J.C."/>
        </authorList>
    </citation>
    <scope>NUCLEOTIDE SEQUENCE [LARGE SCALE GENOMIC DNA]</scope>
    <source>
        <strain evidence="3 4">ATCC 28485</strain>
    </source>
</reference>
<sequence>MARVGQYQAEKTKNFPYLLSSLDHLIMAGSKLTFTKDLDIPLKSKPTIASTVNYTPIKPSLVPYNKNNRFTTLSTEDRNPAELADINSSNANRNNQKVLYGGFTEKDSKIEDDKDGDYTSVNYYHGSSSIKGMEDEYVPNYEFNQDILKKWFSSQDLANENVEKKRNLEDDVLKELHSQAIPISVPKNHKKRDMEKKVDTKKVDEWNEPVDIDKLSQLIGSPPRDFDEKILNEIPFNFQEFSFSERKKFLTKIIPSELRNNDYKNHLTKLIKAKFKSKGNNLSSSSSLSSKKASPAMLFLNNMSSKVRVTMDKNGLPSRTDLSNEPVPPNSNRLGSVVMGYKLGNVIGFGAWGTVRECCKYTGVANIADSTNTSRAASYAPSRRSSLALSFVLDSKSQQFRSNYSNPPASGYTNAMKITSCNSESLMNEFLREIKVWEKMNHPNLLPLLNWTQANGNIFALTIKCSGGTLFDLVDFWSHSSPDQAIVRKYMIDIAKALQYMHGLDFIHGDVKLENCLLDITISYHELTKDNCGNCILCDFGMARSIEDIKIERKVNVRNKASFHIGTPPRRGRSKTPTLSLGRTLSSKEVVSELSSQLQKIKDQQNYSSTETLTSADTSPNASLPKLYRNTASPEKCPSVHPLPDCNIGSLPYAAPELLVDPDCPYCYLSKESDIWSLGVMIYTMISGKLPFTNSSDEVLKELIKKGDVDYSTAESRGKEFSPLVSIVKGCLKNDPKERFTLEEILDRLLATDAPSG</sequence>